<accession>A0A8J6JV59</accession>
<protein>
    <submittedName>
        <fullName evidence="1">Uncharacterized protein</fullName>
    </submittedName>
</protein>
<dbReference type="AlphaFoldDB" id="A0A8J6JV59"/>
<keyword evidence="2" id="KW-1185">Reference proteome</keyword>
<comment type="caution">
    <text evidence="1">The sequence shown here is derived from an EMBL/GenBank/DDBJ whole genome shotgun (WGS) entry which is preliminary data.</text>
</comment>
<name>A0A8J6JV59_ELECQ</name>
<evidence type="ECO:0000313" key="2">
    <source>
        <dbReference type="Proteomes" id="UP000770717"/>
    </source>
</evidence>
<dbReference type="EMBL" id="WNTK01000276">
    <property type="protein sequence ID" value="KAG9470482.1"/>
    <property type="molecule type" value="Genomic_DNA"/>
</dbReference>
<proteinExistence type="predicted"/>
<sequence>MAFSKHHFLLTAASPLKHPLLEPKSRLPISYRDTCLFKNVCFHCVRHSCQLRSCMSILVPAARLGKCQPSKILTPWKPQLAQNPSGLLIW</sequence>
<dbReference type="Proteomes" id="UP000770717">
    <property type="component" value="Unassembled WGS sequence"/>
</dbReference>
<evidence type="ECO:0000313" key="1">
    <source>
        <dbReference type="EMBL" id="KAG9470482.1"/>
    </source>
</evidence>
<reference evidence="1" key="1">
    <citation type="thesis" date="2020" institute="ProQuest LLC" country="789 East Eisenhower Parkway, Ann Arbor, MI, USA">
        <title>Comparative Genomics and Chromosome Evolution.</title>
        <authorList>
            <person name="Mudd A.B."/>
        </authorList>
    </citation>
    <scope>NUCLEOTIDE SEQUENCE</scope>
    <source>
        <strain evidence="1">HN-11 Male</strain>
        <tissue evidence="1">Kidney and liver</tissue>
    </source>
</reference>
<gene>
    <name evidence="1" type="ORF">GDO78_017669</name>
</gene>
<organism evidence="1 2">
    <name type="scientific">Eleutherodactylus coqui</name>
    <name type="common">Puerto Rican coqui</name>
    <dbReference type="NCBI Taxonomy" id="57060"/>
    <lineage>
        <taxon>Eukaryota</taxon>
        <taxon>Metazoa</taxon>
        <taxon>Chordata</taxon>
        <taxon>Craniata</taxon>
        <taxon>Vertebrata</taxon>
        <taxon>Euteleostomi</taxon>
        <taxon>Amphibia</taxon>
        <taxon>Batrachia</taxon>
        <taxon>Anura</taxon>
        <taxon>Neobatrachia</taxon>
        <taxon>Hyloidea</taxon>
        <taxon>Eleutherodactylidae</taxon>
        <taxon>Eleutherodactylinae</taxon>
        <taxon>Eleutherodactylus</taxon>
        <taxon>Eleutherodactylus</taxon>
    </lineage>
</organism>